<evidence type="ECO:0000313" key="3">
    <source>
        <dbReference type="EMBL" id="POI35447.1"/>
    </source>
</evidence>
<dbReference type="Gene3D" id="1.10.340.70">
    <property type="match status" value="1"/>
</dbReference>
<gene>
    <name evidence="3" type="ORF">CIB84_000799</name>
</gene>
<name>A0A2P4TGF1_BAMTH</name>
<dbReference type="PANTHER" id="PTHR37984">
    <property type="entry name" value="PROTEIN CBG26694"/>
    <property type="match status" value="1"/>
</dbReference>
<organism evidence="3 4">
    <name type="scientific">Bambusicola thoracicus</name>
    <name type="common">Chinese bamboo-partridge</name>
    <name type="synonym">Perdix thoracica</name>
    <dbReference type="NCBI Taxonomy" id="9083"/>
    <lineage>
        <taxon>Eukaryota</taxon>
        <taxon>Metazoa</taxon>
        <taxon>Chordata</taxon>
        <taxon>Craniata</taxon>
        <taxon>Vertebrata</taxon>
        <taxon>Euteleostomi</taxon>
        <taxon>Archelosauria</taxon>
        <taxon>Archosauria</taxon>
        <taxon>Dinosauria</taxon>
        <taxon>Saurischia</taxon>
        <taxon>Theropoda</taxon>
        <taxon>Coelurosauria</taxon>
        <taxon>Aves</taxon>
        <taxon>Neognathae</taxon>
        <taxon>Galloanserae</taxon>
        <taxon>Galliformes</taxon>
        <taxon>Phasianidae</taxon>
        <taxon>Perdicinae</taxon>
        <taxon>Bambusicola</taxon>
    </lineage>
</organism>
<evidence type="ECO:0000259" key="2">
    <source>
        <dbReference type="Pfam" id="PF17921"/>
    </source>
</evidence>
<dbReference type="Gene3D" id="3.30.420.10">
    <property type="entry name" value="Ribonuclease H-like superfamily/Ribonuclease H"/>
    <property type="match status" value="1"/>
</dbReference>
<sequence length="367" mass="41823">MESSLQVAEEEVVVAAEPCVPSSKFEDIYRLLAEGCFPPSFCSIKRKNLKRYAQKFVVDGGCLYYVGPKKEEKREVIVDPERRRQVFLESHFTEIGNHLGQKKTVHRIQSRYYWLGIVKDVVDWIKMCETCQNAEHNKNLSRKTRPVKVESPWEVLGLAVHGLEHPRTFMLVSRLLCERWNISQILTPANPVDCVGLDHRSAEVLKSSICNVVNEKPSEWDAHLDPVLFDFRTSVNSATKYTPFFLMFNRYVCLSSEVDFVKDSKEQSVSSAKADGLPPFTAAVQEQQNAVKEIVIANMTTAYKRERKTMKRKSRVLPSLAFKMEENVFGSNGASSLKKLKKGQFVSFQIETVLPSEQSMAEVKKTS</sequence>
<dbReference type="PANTHER" id="PTHR37984:SF5">
    <property type="entry name" value="PROTEIN NYNRIN-LIKE"/>
    <property type="match status" value="1"/>
</dbReference>
<dbReference type="InterPro" id="IPR041588">
    <property type="entry name" value="Integrase_H2C2"/>
</dbReference>
<dbReference type="EMBL" id="PPHD01000453">
    <property type="protein sequence ID" value="POI35447.1"/>
    <property type="molecule type" value="Genomic_DNA"/>
</dbReference>
<keyword evidence="4" id="KW-1185">Reference proteome</keyword>
<dbReference type="GO" id="GO:0003676">
    <property type="term" value="F:nucleic acid binding"/>
    <property type="evidence" value="ECO:0007669"/>
    <property type="project" value="InterPro"/>
</dbReference>
<protein>
    <recommendedName>
        <fullName evidence="1">Gypsy retrotransposon integrase-like protein 1</fullName>
    </recommendedName>
</protein>
<dbReference type="AlphaFoldDB" id="A0A2P4TGF1"/>
<proteinExistence type="predicted"/>
<dbReference type="InterPro" id="IPR050951">
    <property type="entry name" value="Retrovirus_Pol_polyprotein"/>
</dbReference>
<evidence type="ECO:0000313" key="4">
    <source>
        <dbReference type="Proteomes" id="UP000237246"/>
    </source>
</evidence>
<dbReference type="FunFam" id="1.10.340.70:FF:000001">
    <property type="entry name" value="Retrovirus-related Pol polyprotein from transposon gypsy-like Protein"/>
    <property type="match status" value="1"/>
</dbReference>
<dbReference type="Pfam" id="PF17921">
    <property type="entry name" value="Integrase_H2C2"/>
    <property type="match status" value="1"/>
</dbReference>
<dbReference type="OrthoDB" id="413122at2759"/>
<comment type="caution">
    <text evidence="3">The sequence shown here is derived from an EMBL/GenBank/DDBJ whole genome shotgun (WGS) entry which is preliminary data.</text>
</comment>
<feature type="domain" description="Integrase zinc-binding" evidence="2">
    <location>
        <begin position="78"/>
        <end position="135"/>
    </location>
</feature>
<dbReference type="InterPro" id="IPR036397">
    <property type="entry name" value="RNaseH_sf"/>
</dbReference>
<accession>A0A2P4TGF1</accession>
<reference evidence="3 4" key="1">
    <citation type="submission" date="2018-01" db="EMBL/GenBank/DDBJ databases">
        <title>Comparison of the Chinese Bamboo Partridge and Red Junglefowl genome sequences highlights the importance of demography in genome evolution.</title>
        <authorList>
            <person name="Tiley G.P."/>
            <person name="Kimball R.T."/>
            <person name="Braun E.L."/>
            <person name="Burleigh J.G."/>
        </authorList>
    </citation>
    <scope>NUCLEOTIDE SEQUENCE [LARGE SCALE GENOMIC DNA]</scope>
    <source>
        <strain evidence="3">RTK389</strain>
        <tissue evidence="3">Blood</tissue>
    </source>
</reference>
<dbReference type="Proteomes" id="UP000237246">
    <property type="component" value="Unassembled WGS sequence"/>
</dbReference>
<evidence type="ECO:0000256" key="1">
    <source>
        <dbReference type="ARBA" id="ARBA00039658"/>
    </source>
</evidence>